<evidence type="ECO:0000313" key="5">
    <source>
        <dbReference type="PDB" id="7CAO"/>
    </source>
</evidence>
<evidence type="ECO:0000256" key="3">
    <source>
        <dbReference type="ARBA" id="ARBA00023223"/>
    </source>
</evidence>
<name>A0A915Q9A9_9CNID</name>
<dbReference type="InterPro" id="IPR000786">
    <property type="entry name" value="Green_fluorescent_prot"/>
</dbReference>
<organism evidence="5">
    <name type="scientific">Olindias formosus</name>
    <dbReference type="NCBI Taxonomy" id="1495449"/>
    <lineage>
        <taxon>Eukaryota</taxon>
        <taxon>Metazoa</taxon>
        <taxon>Cnidaria</taxon>
        <taxon>Hydrozoa</taxon>
        <taxon>Trachylinae</taxon>
        <taxon>Limnomedusae</taxon>
        <taxon>Olindiidae</taxon>
        <taxon>Olindias</taxon>
    </lineage>
</organism>
<keyword evidence="3" id="KW-0455">Luminescence</keyword>
<dbReference type="PDB" id="7CAO">
    <property type="method" value="X-ray"/>
    <property type="resolution" value="2.05 A"/>
    <property type="chains" value="A=1-253"/>
</dbReference>
<dbReference type="PRINTS" id="PR01229">
    <property type="entry name" value="GFLUORESCENT"/>
</dbReference>
<dbReference type="InterPro" id="IPR009017">
    <property type="entry name" value="GFP"/>
</dbReference>
<dbReference type="AlphaFoldDB" id="A0A915Q9A9"/>
<keyword evidence="4" id="KW-0599">Photoprotein</keyword>
<accession>A0A915Q9A9</accession>
<proteinExistence type="evidence at protein level"/>
<evidence type="ECO:0000256" key="1">
    <source>
        <dbReference type="ARBA" id="ARBA00008949"/>
    </source>
</evidence>
<evidence type="ECO:0000256" key="4">
    <source>
        <dbReference type="ARBA" id="ARBA00023262"/>
    </source>
</evidence>
<keyword evidence="2" id="KW-0157">Chromophore</keyword>
<dbReference type="InterPro" id="IPR011584">
    <property type="entry name" value="GFP-related"/>
</dbReference>
<reference evidence="6" key="1">
    <citation type="journal article" date="2022" name="Protein Sci.">
        <title>Structure-based analysis and evolution of a monomerized red-colored chromoprotein from the Olindias formosa jellyfish.</title>
        <authorList>
            <person name="Zhai L."/>
            <person name="Nakashima R."/>
            <person name="Shinoda H."/>
            <person name="Ike Y."/>
            <person name="Matsuda T."/>
            <person name="Nagai T."/>
        </authorList>
    </citation>
    <scope>X-RAY CRYSTALLOGRAPHY (2.05 ANGSTROMS)</scope>
</reference>
<dbReference type="Pfam" id="PF01353">
    <property type="entry name" value="GFP"/>
    <property type="match status" value="1"/>
</dbReference>
<evidence type="ECO:0000256" key="2">
    <source>
        <dbReference type="ARBA" id="ARBA00022991"/>
    </source>
</evidence>
<evidence type="ECO:0007829" key="6">
    <source>
        <dbReference type="PDB" id="7CAO"/>
    </source>
</evidence>
<dbReference type="Gene3D" id="2.40.155.10">
    <property type="entry name" value="Green fluorescent protein"/>
    <property type="match status" value="1"/>
</dbReference>
<dbReference type="GO" id="GO:0006091">
    <property type="term" value="P:generation of precursor metabolites and energy"/>
    <property type="evidence" value="ECO:0007669"/>
    <property type="project" value="InterPro"/>
</dbReference>
<comment type="similarity">
    <text evidence="1">Belongs to the GFP family.</text>
</comment>
<keyword evidence="6" id="KW-0002">3D-structure</keyword>
<sequence>MASMTGGQQMGRDLYDDDDKDPSSMALFAKPMNHKTEITGEFNGKCFKVVGHGSAPGGGDFRMHAYCESGTLPVSWCVLSPSIQYGFSMFTKYPNGITNFFQEAFPEGYTLDRVMTRENGGSVVSHHSYDLGKDGITAKVSVKGEGFDPNGPTMTKGYLKVLPFVCHLYPHGAGVRMTSSVGMVKTDGSLDIFNVDSNYQPVGSRKVSVPKFHFVQHRIILMKDKSDTRDHIVMREIAVAQDPNEAQSAFRIA</sequence>
<dbReference type="SMR" id="A0A915Q9A9"/>
<protein>
    <submittedName>
        <fullName evidence="5">Chromoprotein</fullName>
    </submittedName>
</protein>
<dbReference type="SUPFAM" id="SSF54511">
    <property type="entry name" value="GFP-like"/>
    <property type="match status" value="1"/>
</dbReference>
<dbReference type="GO" id="GO:0008218">
    <property type="term" value="P:bioluminescence"/>
    <property type="evidence" value="ECO:0007669"/>
    <property type="project" value="UniProtKB-KW"/>
</dbReference>